<dbReference type="EMBL" id="JANPWB010000007">
    <property type="protein sequence ID" value="KAJ1172828.1"/>
    <property type="molecule type" value="Genomic_DNA"/>
</dbReference>
<gene>
    <name evidence="2" type="ORF">NDU88_004670</name>
</gene>
<protein>
    <recommendedName>
        <fullName evidence="4">Secreted protein</fullName>
    </recommendedName>
</protein>
<dbReference type="Proteomes" id="UP001066276">
    <property type="component" value="Chromosome 4_1"/>
</dbReference>
<evidence type="ECO:0000256" key="1">
    <source>
        <dbReference type="SAM" id="SignalP"/>
    </source>
</evidence>
<accession>A0AAV7T8S3</accession>
<organism evidence="2 3">
    <name type="scientific">Pleurodeles waltl</name>
    <name type="common">Iberian ribbed newt</name>
    <dbReference type="NCBI Taxonomy" id="8319"/>
    <lineage>
        <taxon>Eukaryota</taxon>
        <taxon>Metazoa</taxon>
        <taxon>Chordata</taxon>
        <taxon>Craniata</taxon>
        <taxon>Vertebrata</taxon>
        <taxon>Euteleostomi</taxon>
        <taxon>Amphibia</taxon>
        <taxon>Batrachia</taxon>
        <taxon>Caudata</taxon>
        <taxon>Salamandroidea</taxon>
        <taxon>Salamandridae</taxon>
        <taxon>Pleurodelinae</taxon>
        <taxon>Pleurodeles</taxon>
    </lineage>
</organism>
<feature type="signal peptide" evidence="1">
    <location>
        <begin position="1"/>
        <end position="21"/>
    </location>
</feature>
<sequence>MRVIHVSVRLIILSATRVGLVDVIFRRRQVCVFCGHGSFFNPLPSLWRVGAQAQSADAAALDQHLTDFCLRVTAGVAA</sequence>
<reference evidence="2" key="1">
    <citation type="journal article" date="2022" name="bioRxiv">
        <title>Sequencing and chromosome-scale assembly of the giantPleurodeles waltlgenome.</title>
        <authorList>
            <person name="Brown T."/>
            <person name="Elewa A."/>
            <person name="Iarovenko S."/>
            <person name="Subramanian E."/>
            <person name="Araus A.J."/>
            <person name="Petzold A."/>
            <person name="Susuki M."/>
            <person name="Suzuki K.-i.T."/>
            <person name="Hayashi T."/>
            <person name="Toyoda A."/>
            <person name="Oliveira C."/>
            <person name="Osipova E."/>
            <person name="Leigh N.D."/>
            <person name="Simon A."/>
            <person name="Yun M.H."/>
        </authorList>
    </citation>
    <scope>NUCLEOTIDE SEQUENCE</scope>
    <source>
        <strain evidence="2">20211129_DDA</strain>
        <tissue evidence="2">Liver</tissue>
    </source>
</reference>
<evidence type="ECO:0000313" key="2">
    <source>
        <dbReference type="EMBL" id="KAJ1172828.1"/>
    </source>
</evidence>
<comment type="caution">
    <text evidence="2">The sequence shown here is derived from an EMBL/GenBank/DDBJ whole genome shotgun (WGS) entry which is preliminary data.</text>
</comment>
<proteinExistence type="predicted"/>
<keyword evidence="3" id="KW-1185">Reference proteome</keyword>
<evidence type="ECO:0008006" key="4">
    <source>
        <dbReference type="Google" id="ProtNLM"/>
    </source>
</evidence>
<dbReference type="AlphaFoldDB" id="A0AAV7T8S3"/>
<name>A0AAV7T8S3_PLEWA</name>
<feature type="chain" id="PRO_5043395295" description="Secreted protein" evidence="1">
    <location>
        <begin position="22"/>
        <end position="78"/>
    </location>
</feature>
<keyword evidence="1" id="KW-0732">Signal</keyword>
<evidence type="ECO:0000313" key="3">
    <source>
        <dbReference type="Proteomes" id="UP001066276"/>
    </source>
</evidence>